<proteinExistence type="inferred from homology"/>
<comment type="catalytic activity">
    <reaction evidence="11">
        <text>6-carboxyhexanoyl-[ACP] + L-alanine + H(+) = (8S)-8-amino-7-oxononanoate + holo-[ACP] + CO2</text>
        <dbReference type="Rhea" id="RHEA:42288"/>
        <dbReference type="Rhea" id="RHEA-COMP:9685"/>
        <dbReference type="Rhea" id="RHEA-COMP:9955"/>
        <dbReference type="ChEBI" id="CHEBI:15378"/>
        <dbReference type="ChEBI" id="CHEBI:16526"/>
        <dbReference type="ChEBI" id="CHEBI:57972"/>
        <dbReference type="ChEBI" id="CHEBI:64479"/>
        <dbReference type="ChEBI" id="CHEBI:78846"/>
        <dbReference type="ChEBI" id="CHEBI:149468"/>
        <dbReference type="EC" id="2.3.1.47"/>
    </reaction>
</comment>
<dbReference type="Pfam" id="PF00155">
    <property type="entry name" value="Aminotran_1_2"/>
    <property type="match status" value="2"/>
</dbReference>
<dbReference type="GO" id="GO:0008483">
    <property type="term" value="F:transaminase activity"/>
    <property type="evidence" value="ECO:0007669"/>
    <property type="project" value="UniProtKB-KW"/>
</dbReference>
<dbReference type="InterPro" id="IPR001917">
    <property type="entry name" value="Aminotrans_II_pyridoxalP_BS"/>
</dbReference>
<evidence type="ECO:0000256" key="2">
    <source>
        <dbReference type="ARBA" id="ARBA00004746"/>
    </source>
</evidence>
<comment type="similarity">
    <text evidence="3">Belongs to the class-II pyridoxal-phosphate-dependent aminotransferase family. BioF subfamily.</text>
</comment>
<evidence type="ECO:0000256" key="8">
    <source>
        <dbReference type="ARBA" id="ARBA00022898"/>
    </source>
</evidence>
<dbReference type="EC" id="2.3.1.47" evidence="5"/>
<keyword evidence="15" id="KW-1185">Reference proteome</keyword>
<reference evidence="15" key="1">
    <citation type="journal article" date="2019" name="Int. J. Syst. Evol. Microbiol.">
        <title>The Global Catalogue of Microorganisms (GCM) 10K type strain sequencing project: providing services to taxonomists for standard genome sequencing and annotation.</title>
        <authorList>
            <consortium name="The Broad Institute Genomics Platform"/>
            <consortium name="The Broad Institute Genome Sequencing Center for Infectious Disease"/>
            <person name="Wu L."/>
            <person name="Ma J."/>
        </authorList>
    </citation>
    <scope>NUCLEOTIDE SEQUENCE [LARGE SCALE GENOMIC DNA]</scope>
    <source>
        <strain evidence="15">KACC 12507</strain>
    </source>
</reference>
<evidence type="ECO:0000256" key="9">
    <source>
        <dbReference type="ARBA" id="ARBA00032610"/>
    </source>
</evidence>
<dbReference type="InterPro" id="IPR050087">
    <property type="entry name" value="AON_synthase_class-II"/>
</dbReference>
<keyword evidence="8 12" id="KW-0663">Pyridoxal phosphate</keyword>
<evidence type="ECO:0000256" key="3">
    <source>
        <dbReference type="ARBA" id="ARBA00010008"/>
    </source>
</evidence>
<dbReference type="EMBL" id="JBHSGU010000002">
    <property type="protein sequence ID" value="MFC4698931.1"/>
    <property type="molecule type" value="Genomic_DNA"/>
</dbReference>
<dbReference type="PANTHER" id="PTHR13693">
    <property type="entry name" value="CLASS II AMINOTRANSFERASE/8-AMINO-7-OXONONANOATE SYNTHASE"/>
    <property type="match status" value="1"/>
</dbReference>
<evidence type="ECO:0000256" key="12">
    <source>
        <dbReference type="RuleBase" id="RU003693"/>
    </source>
</evidence>
<comment type="caution">
    <text evidence="14">The sequence shown here is derived from an EMBL/GenBank/DDBJ whole genome shotgun (WGS) entry which is preliminary data.</text>
</comment>
<evidence type="ECO:0000256" key="1">
    <source>
        <dbReference type="ARBA" id="ARBA00001933"/>
    </source>
</evidence>
<dbReference type="Gene3D" id="3.40.640.10">
    <property type="entry name" value="Type I PLP-dependent aspartate aminotransferase-like (Major domain)"/>
    <property type="match status" value="1"/>
</dbReference>
<dbReference type="InterPro" id="IPR004839">
    <property type="entry name" value="Aminotransferase_I/II_large"/>
</dbReference>
<dbReference type="Proteomes" id="UP001595897">
    <property type="component" value="Unassembled WGS sequence"/>
</dbReference>
<dbReference type="InterPro" id="IPR015421">
    <property type="entry name" value="PyrdxlP-dep_Trfase_major"/>
</dbReference>
<sequence length="416" mass="44504">MSFGFVHSALKEREALSLLRQRKVVSARRDGMLEVDGKACLNFASNDYLGLSQHPDVLQSYVEGLAQYGSSSTASAVLSGYMRPHQILEETLASLLNKDAVLLMNSGFSANQALCHGLFGPDNKSDCNILSDKLMHASFVESARQSSAHYVRFKHNDIAHFSLCLKKCTGNTLVATEGVFSMDGDIGNIAQIQQALAKSNRTANCSDKNSHNAESKTSENAASTQLMVDDAHGFGVIGDTGLGVSSIAGIDSDKIDILMATFGKALGTSGGFIAGSKNLIEYLVNFAKHYVYSTAMPPAQAVATLKSIEIMQHGQERAALARNIDTFKQFANSRGLSLMPSDSAIQPIVIGDSATCVQSASALMNLGIFVGAIRTPTVAKGSERLRITLSALHSDKDIQALVDALCIVREKFSWGQ</sequence>
<comment type="subunit">
    <text evidence="4">Homodimer.</text>
</comment>
<comment type="cofactor">
    <cofactor evidence="1 12">
        <name>pyridoxal 5'-phosphate</name>
        <dbReference type="ChEBI" id="CHEBI:597326"/>
    </cofactor>
</comment>
<feature type="domain" description="Aminotransferase class I/classII large" evidence="13">
    <location>
        <begin position="225"/>
        <end position="405"/>
    </location>
</feature>
<dbReference type="PANTHER" id="PTHR13693:SF100">
    <property type="entry name" value="8-AMINO-7-OXONONANOATE SYNTHASE"/>
    <property type="match status" value="1"/>
</dbReference>
<gene>
    <name evidence="14" type="ORF">ACFO4O_01995</name>
</gene>
<evidence type="ECO:0000256" key="11">
    <source>
        <dbReference type="ARBA" id="ARBA00047715"/>
    </source>
</evidence>
<dbReference type="InterPro" id="IPR015422">
    <property type="entry name" value="PyrdxlP-dep_Trfase_small"/>
</dbReference>
<dbReference type="InterPro" id="IPR015424">
    <property type="entry name" value="PyrdxlP-dep_Trfase"/>
</dbReference>
<keyword evidence="6" id="KW-0808">Transferase</keyword>
<keyword evidence="7" id="KW-0093">Biotin biosynthesis</keyword>
<dbReference type="RefSeq" id="WP_382405622.1">
    <property type="nucleotide sequence ID" value="NZ_JBHSGU010000002.1"/>
</dbReference>
<name>A0ABV9LR06_9ALTE</name>
<evidence type="ECO:0000313" key="15">
    <source>
        <dbReference type="Proteomes" id="UP001595897"/>
    </source>
</evidence>
<evidence type="ECO:0000259" key="13">
    <source>
        <dbReference type="Pfam" id="PF00155"/>
    </source>
</evidence>
<evidence type="ECO:0000256" key="7">
    <source>
        <dbReference type="ARBA" id="ARBA00022756"/>
    </source>
</evidence>
<accession>A0ABV9LR06</accession>
<dbReference type="Gene3D" id="3.90.1150.10">
    <property type="entry name" value="Aspartate Aminotransferase, domain 1"/>
    <property type="match status" value="1"/>
</dbReference>
<protein>
    <recommendedName>
        <fullName evidence="5">8-amino-7-oxononanoate synthase</fullName>
        <ecNumber evidence="5">2.3.1.47</ecNumber>
    </recommendedName>
    <alternativeName>
        <fullName evidence="9">7-keto-8-amino-pelargonic acid synthase</fullName>
    </alternativeName>
    <alternativeName>
        <fullName evidence="10">8-amino-7-ketopelargonate synthase</fullName>
    </alternativeName>
</protein>
<comment type="pathway">
    <text evidence="2">Cofactor biosynthesis; biotin biosynthesis.</text>
</comment>
<evidence type="ECO:0000313" key="14">
    <source>
        <dbReference type="EMBL" id="MFC4698931.1"/>
    </source>
</evidence>
<organism evidence="14 15">
    <name type="scientific">Glaciecola siphonariae</name>
    <dbReference type="NCBI Taxonomy" id="521012"/>
    <lineage>
        <taxon>Bacteria</taxon>
        <taxon>Pseudomonadati</taxon>
        <taxon>Pseudomonadota</taxon>
        <taxon>Gammaproteobacteria</taxon>
        <taxon>Alteromonadales</taxon>
        <taxon>Alteromonadaceae</taxon>
        <taxon>Glaciecola</taxon>
    </lineage>
</organism>
<evidence type="ECO:0000256" key="5">
    <source>
        <dbReference type="ARBA" id="ARBA00013187"/>
    </source>
</evidence>
<evidence type="ECO:0000256" key="10">
    <source>
        <dbReference type="ARBA" id="ARBA00033381"/>
    </source>
</evidence>
<keyword evidence="14" id="KW-0032">Aminotransferase</keyword>
<evidence type="ECO:0000256" key="6">
    <source>
        <dbReference type="ARBA" id="ARBA00022679"/>
    </source>
</evidence>
<evidence type="ECO:0000256" key="4">
    <source>
        <dbReference type="ARBA" id="ARBA00011738"/>
    </source>
</evidence>
<feature type="domain" description="Aminotransferase class I/classII large" evidence="13">
    <location>
        <begin position="40"/>
        <end position="200"/>
    </location>
</feature>
<dbReference type="PROSITE" id="PS00599">
    <property type="entry name" value="AA_TRANSFER_CLASS_2"/>
    <property type="match status" value="1"/>
</dbReference>
<dbReference type="SUPFAM" id="SSF53383">
    <property type="entry name" value="PLP-dependent transferases"/>
    <property type="match status" value="1"/>
</dbReference>